<evidence type="ECO:0000313" key="1">
    <source>
        <dbReference type="EMBL" id="PQK08803.1"/>
    </source>
</evidence>
<proteinExistence type="predicted"/>
<accession>A0A2S7XYP3</accession>
<sequence length="122" mass="14395">MLLRKLAHYWTLSRNPAILIDDIMCNNDQTFILSLGNLTLPTRHSPQKPLFLHARETRDWWRHAFGRQCSGLELSELGYAVLSINPQYKCDLHELHSDHCLRSRFNLSSYLEDSDSRMRRLQ</sequence>
<comment type="caution">
    <text evidence="1">The sequence shown here is derived from an EMBL/GenBank/DDBJ whole genome shotgun (WGS) entry which is preliminary data.</text>
</comment>
<name>A0A2S7XYP3_BEABA</name>
<organism evidence="1 2">
    <name type="scientific">Beauveria bassiana</name>
    <name type="common">White muscardine disease fungus</name>
    <name type="synonym">Tritirachium shiotae</name>
    <dbReference type="NCBI Taxonomy" id="176275"/>
    <lineage>
        <taxon>Eukaryota</taxon>
        <taxon>Fungi</taxon>
        <taxon>Dikarya</taxon>
        <taxon>Ascomycota</taxon>
        <taxon>Pezizomycotina</taxon>
        <taxon>Sordariomycetes</taxon>
        <taxon>Hypocreomycetidae</taxon>
        <taxon>Hypocreales</taxon>
        <taxon>Cordycipitaceae</taxon>
        <taxon>Beauveria</taxon>
    </lineage>
</organism>
<dbReference type="AlphaFoldDB" id="A0A2S7XYP3"/>
<protein>
    <submittedName>
        <fullName evidence="1">Uncharacterized protein</fullName>
    </submittedName>
</protein>
<dbReference type="EMBL" id="JRHA01000001">
    <property type="protein sequence ID" value="PQK08803.1"/>
    <property type="molecule type" value="Genomic_DNA"/>
</dbReference>
<reference evidence="1 2" key="1">
    <citation type="submission" date="2016-07" db="EMBL/GenBank/DDBJ databases">
        <title>Comparative genomics of the entomopathogenic fungus Beauveria bassiana.</title>
        <authorList>
            <person name="Valero Jimenez C.A."/>
            <person name="Zwaan B.J."/>
            <person name="Van Kan J.A."/>
            <person name="Takken W."/>
            <person name="Debets A.J."/>
            <person name="Schoustra S.E."/>
            <person name="Koenraadt C.J."/>
        </authorList>
    </citation>
    <scope>NUCLEOTIDE SEQUENCE [LARGE SCALE GENOMIC DNA]</scope>
    <source>
        <strain evidence="1 2">ARSEF 8028</strain>
    </source>
</reference>
<evidence type="ECO:0000313" key="2">
    <source>
        <dbReference type="Proteomes" id="UP000237441"/>
    </source>
</evidence>
<gene>
    <name evidence="1" type="ORF">BB8028_0001g08760</name>
</gene>
<dbReference type="Proteomes" id="UP000237441">
    <property type="component" value="Unassembled WGS sequence"/>
</dbReference>